<name>A0A517NES2_9BACT</name>
<protein>
    <submittedName>
        <fullName evidence="2">Uncharacterized protein</fullName>
    </submittedName>
</protein>
<sequence>MAASPCAVGNSDDMVQAVIRTLGSRSQDDGSTRYQSHRTHTGQPPADFDASYRSTGETFAAQRGSLEHWLTARYCLYSSNRKGKLYRGEIDHPPWALSPASCEIRTNTMGSHLGFDFTGTPHLLHADAIDVHAWWATGCEGFGATRNRSE</sequence>
<dbReference type="InterPro" id="IPR018644">
    <property type="entry name" value="DUF2071"/>
</dbReference>
<dbReference type="Proteomes" id="UP000318538">
    <property type="component" value="Chromosome"/>
</dbReference>
<reference evidence="2 3" key="1">
    <citation type="submission" date="2019-02" db="EMBL/GenBank/DDBJ databases">
        <title>Deep-cultivation of Planctomycetes and their phenomic and genomic characterization uncovers novel biology.</title>
        <authorList>
            <person name="Wiegand S."/>
            <person name="Jogler M."/>
            <person name="Boedeker C."/>
            <person name="Pinto D."/>
            <person name="Vollmers J."/>
            <person name="Rivas-Marin E."/>
            <person name="Kohn T."/>
            <person name="Peeters S.H."/>
            <person name="Heuer A."/>
            <person name="Rast P."/>
            <person name="Oberbeckmann S."/>
            <person name="Bunk B."/>
            <person name="Jeske O."/>
            <person name="Meyerdierks A."/>
            <person name="Storesund J.E."/>
            <person name="Kallscheuer N."/>
            <person name="Luecker S."/>
            <person name="Lage O.M."/>
            <person name="Pohl T."/>
            <person name="Merkel B.J."/>
            <person name="Hornburger P."/>
            <person name="Mueller R.-W."/>
            <person name="Bruemmer F."/>
            <person name="Labrenz M."/>
            <person name="Spormann A.M."/>
            <person name="Op den Camp H."/>
            <person name="Overmann J."/>
            <person name="Amann R."/>
            <person name="Jetten M.S.M."/>
            <person name="Mascher T."/>
            <person name="Medema M.H."/>
            <person name="Devos D.P."/>
            <person name="Kaster A.-K."/>
            <person name="Ovreas L."/>
            <person name="Rohde M."/>
            <person name="Galperin M.Y."/>
            <person name="Jogler C."/>
        </authorList>
    </citation>
    <scope>NUCLEOTIDE SEQUENCE [LARGE SCALE GENOMIC DNA]</scope>
    <source>
        <strain evidence="2 3">K22_7</strain>
    </source>
</reference>
<evidence type="ECO:0000256" key="1">
    <source>
        <dbReference type="SAM" id="MobiDB-lite"/>
    </source>
</evidence>
<organism evidence="2 3">
    <name type="scientific">Rubripirellula lacrimiformis</name>
    <dbReference type="NCBI Taxonomy" id="1930273"/>
    <lineage>
        <taxon>Bacteria</taxon>
        <taxon>Pseudomonadati</taxon>
        <taxon>Planctomycetota</taxon>
        <taxon>Planctomycetia</taxon>
        <taxon>Pirellulales</taxon>
        <taxon>Pirellulaceae</taxon>
        <taxon>Rubripirellula</taxon>
    </lineage>
</organism>
<dbReference type="RefSeq" id="WP_218933358.1">
    <property type="nucleotide sequence ID" value="NZ_CP036525.1"/>
</dbReference>
<dbReference type="PANTHER" id="PTHR39186:SF1">
    <property type="entry name" value="DUF2071 DOMAIN-CONTAINING PROTEIN"/>
    <property type="match status" value="1"/>
</dbReference>
<keyword evidence="3" id="KW-1185">Reference proteome</keyword>
<dbReference type="AlphaFoldDB" id="A0A517NES2"/>
<accession>A0A517NES2</accession>
<dbReference type="PANTHER" id="PTHR39186">
    <property type="entry name" value="DUF2071 FAMILY PROTEIN"/>
    <property type="match status" value="1"/>
</dbReference>
<proteinExistence type="predicted"/>
<gene>
    <name evidence="2" type="ORF">K227x_40310</name>
</gene>
<dbReference type="KEGG" id="rlc:K227x_40310"/>
<dbReference type="Pfam" id="PF09844">
    <property type="entry name" value="DUF2071"/>
    <property type="match status" value="1"/>
</dbReference>
<dbReference type="EMBL" id="CP036525">
    <property type="protein sequence ID" value="QDT05630.1"/>
    <property type="molecule type" value="Genomic_DNA"/>
</dbReference>
<feature type="region of interest" description="Disordered" evidence="1">
    <location>
        <begin position="23"/>
        <end position="47"/>
    </location>
</feature>
<evidence type="ECO:0000313" key="3">
    <source>
        <dbReference type="Proteomes" id="UP000318538"/>
    </source>
</evidence>
<evidence type="ECO:0000313" key="2">
    <source>
        <dbReference type="EMBL" id="QDT05630.1"/>
    </source>
</evidence>